<accession>A0A3D8TQD8</accession>
<name>A0A3D8TQD8_9LIST</name>
<organism evidence="1 2">
    <name type="scientific">Listeria kieliensis</name>
    <dbReference type="NCBI Taxonomy" id="1621700"/>
    <lineage>
        <taxon>Bacteria</taxon>
        <taxon>Bacillati</taxon>
        <taxon>Bacillota</taxon>
        <taxon>Bacilli</taxon>
        <taxon>Bacillales</taxon>
        <taxon>Listeriaceae</taxon>
        <taxon>Listeria</taxon>
    </lineage>
</organism>
<gene>
    <name evidence="1" type="ORF">UR08_06050</name>
</gene>
<evidence type="ECO:0000313" key="2">
    <source>
        <dbReference type="Proteomes" id="UP000257055"/>
    </source>
</evidence>
<keyword evidence="2" id="KW-1185">Reference proteome</keyword>
<proteinExistence type="predicted"/>
<comment type="caution">
    <text evidence="1">The sequence shown here is derived from an EMBL/GenBank/DDBJ whole genome shotgun (WGS) entry which is preliminary data.</text>
</comment>
<reference evidence="2" key="1">
    <citation type="submission" date="2015-04" db="EMBL/GenBank/DDBJ databases">
        <authorList>
            <person name="Schardt J."/>
            <person name="Mueller-Herbst S."/>
            <person name="Scherer S."/>
            <person name="Huptas C."/>
        </authorList>
    </citation>
    <scope>NUCLEOTIDE SEQUENCE [LARGE SCALE GENOMIC DNA]</scope>
    <source>
        <strain evidence="2">Kiel-L1</strain>
    </source>
</reference>
<evidence type="ECO:0000313" key="1">
    <source>
        <dbReference type="EMBL" id="RDX00559.1"/>
    </source>
</evidence>
<evidence type="ECO:0008006" key="3">
    <source>
        <dbReference type="Google" id="ProtNLM"/>
    </source>
</evidence>
<dbReference type="RefSeq" id="WP_115752794.1">
    <property type="nucleotide sequence ID" value="NZ_LARY01000002.1"/>
</dbReference>
<dbReference type="EMBL" id="LARY01000002">
    <property type="protein sequence ID" value="RDX00559.1"/>
    <property type="molecule type" value="Genomic_DNA"/>
</dbReference>
<dbReference type="PIRSF" id="PIRSF037356">
    <property type="entry name" value="DUF1797"/>
    <property type="match status" value="1"/>
</dbReference>
<sequence>MSQLKGIIQRLEAMQNDDAAETQSRRFEKEGKVICEVKYFEPSQSFEVEIHDSNSKYNFDDIDMTAIEIFEALQEN</sequence>
<protein>
    <recommendedName>
        <fullName evidence="3">DUF1797 domain-containing protein</fullName>
    </recommendedName>
</protein>
<dbReference type="AlphaFoldDB" id="A0A3D8TQD8"/>
<dbReference type="Proteomes" id="UP000257055">
    <property type="component" value="Unassembled WGS sequence"/>
</dbReference>
<dbReference type="InterPro" id="IPR038073">
    <property type="entry name" value="YkuJ-like_sf"/>
</dbReference>
<dbReference type="Gene3D" id="3.30.720.20">
    <property type="entry name" value="Protein of unknown function DUF1797"/>
    <property type="match status" value="1"/>
</dbReference>
<dbReference type="Pfam" id="PF08796">
    <property type="entry name" value="DUF1797"/>
    <property type="match status" value="1"/>
</dbReference>
<dbReference type="InterPro" id="IPR014904">
    <property type="entry name" value="YkuJ-like"/>
</dbReference>
<dbReference type="SUPFAM" id="SSF143567">
    <property type="entry name" value="YkuJ-like"/>
    <property type="match status" value="1"/>
</dbReference>